<dbReference type="InterPro" id="IPR050291">
    <property type="entry name" value="CDF_Transporter"/>
</dbReference>
<protein>
    <recommendedName>
        <fullName evidence="6">Cation efflux protein cytoplasmic domain-containing protein</fullName>
    </recommendedName>
</protein>
<evidence type="ECO:0000256" key="3">
    <source>
        <dbReference type="ARBA" id="ARBA00022692"/>
    </source>
</evidence>
<keyword evidence="5" id="KW-0472">Membrane</keyword>
<dbReference type="InterPro" id="IPR027469">
    <property type="entry name" value="Cation_efflux_TMD_sf"/>
</dbReference>
<dbReference type="SUPFAM" id="SSF160240">
    <property type="entry name" value="Cation efflux protein cytoplasmic domain-like"/>
    <property type="match status" value="1"/>
</dbReference>
<keyword evidence="3" id="KW-0812">Transmembrane</keyword>
<evidence type="ECO:0000256" key="4">
    <source>
        <dbReference type="ARBA" id="ARBA00022989"/>
    </source>
</evidence>
<proteinExistence type="predicted"/>
<comment type="subcellular location">
    <subcellularLocation>
        <location evidence="1">Membrane</location>
        <topology evidence="1">Multi-pass membrane protein</topology>
    </subcellularLocation>
</comment>
<keyword evidence="4" id="KW-1133">Transmembrane helix</keyword>
<evidence type="ECO:0000256" key="5">
    <source>
        <dbReference type="ARBA" id="ARBA00023136"/>
    </source>
</evidence>
<dbReference type="InterPro" id="IPR036837">
    <property type="entry name" value="Cation_efflux_CTD_sf"/>
</dbReference>
<dbReference type="PANTHER" id="PTHR43840">
    <property type="entry name" value="MITOCHONDRIAL METAL TRANSPORTER 1-RELATED"/>
    <property type="match status" value="1"/>
</dbReference>
<reference evidence="7 8" key="1">
    <citation type="submission" date="2018-11" db="EMBL/GenBank/DDBJ databases">
        <authorList>
            <consortium name="Pathogen Informatics"/>
        </authorList>
    </citation>
    <scope>NUCLEOTIDE SEQUENCE [LARGE SCALE GENOMIC DNA]</scope>
    <source>
        <strain evidence="7 8">MHpl1</strain>
    </source>
</reference>
<dbReference type="OrthoDB" id="78296at2759"/>
<keyword evidence="2" id="KW-0813">Transport</keyword>
<dbReference type="PANTHER" id="PTHR43840:SF17">
    <property type="entry name" value="CATION EFFLUX PROTEIN CYTOPLASMIC DOMAIN-CONTAINING PROTEIN"/>
    <property type="match status" value="1"/>
</dbReference>
<evidence type="ECO:0000259" key="6">
    <source>
        <dbReference type="Pfam" id="PF16916"/>
    </source>
</evidence>
<dbReference type="Gene3D" id="3.30.70.1350">
    <property type="entry name" value="Cation efflux protein, cytoplasmic domain"/>
    <property type="match status" value="1"/>
</dbReference>
<sequence>MVIALMLLGSLLKGIFMIVCYKRGSASSKVLAMDMRNDICTSIVAITCATIGDYYWPYADPIGAIIVCRILKIVIEHDERIRAIDHLMVYHTGLQATVELHIVMDENLPLKITHDICQPLEKKLLKLDFVERAFVHCDYDCDGD</sequence>
<keyword evidence="8" id="KW-1185">Reference proteome</keyword>
<evidence type="ECO:0000256" key="1">
    <source>
        <dbReference type="ARBA" id="ARBA00004141"/>
    </source>
</evidence>
<dbReference type="GO" id="GO:0008324">
    <property type="term" value="F:monoatomic cation transmembrane transporter activity"/>
    <property type="evidence" value="ECO:0007669"/>
    <property type="project" value="InterPro"/>
</dbReference>
<dbReference type="Proteomes" id="UP000268014">
    <property type="component" value="Unassembled WGS sequence"/>
</dbReference>
<dbReference type="SUPFAM" id="SSF161111">
    <property type="entry name" value="Cation efflux protein transmembrane domain-like"/>
    <property type="match status" value="1"/>
</dbReference>
<name>A0A3P8ADP6_HAEPC</name>
<evidence type="ECO:0000313" key="8">
    <source>
        <dbReference type="Proteomes" id="UP000268014"/>
    </source>
</evidence>
<evidence type="ECO:0000313" key="7">
    <source>
        <dbReference type="EMBL" id="VDO58822.1"/>
    </source>
</evidence>
<dbReference type="InterPro" id="IPR027470">
    <property type="entry name" value="Cation_efflux_CTD"/>
</dbReference>
<dbReference type="AlphaFoldDB" id="A0A3P8ADP6"/>
<gene>
    <name evidence="7" type="ORF">HPLM_LOCUS16098</name>
</gene>
<dbReference type="EMBL" id="UZAF01019276">
    <property type="protein sequence ID" value="VDO58822.1"/>
    <property type="molecule type" value="Genomic_DNA"/>
</dbReference>
<accession>A0A3P8ADP6</accession>
<organism evidence="7 8">
    <name type="scientific">Haemonchus placei</name>
    <name type="common">Barber's pole worm</name>
    <dbReference type="NCBI Taxonomy" id="6290"/>
    <lineage>
        <taxon>Eukaryota</taxon>
        <taxon>Metazoa</taxon>
        <taxon>Ecdysozoa</taxon>
        <taxon>Nematoda</taxon>
        <taxon>Chromadorea</taxon>
        <taxon>Rhabditida</taxon>
        <taxon>Rhabditina</taxon>
        <taxon>Rhabditomorpha</taxon>
        <taxon>Strongyloidea</taxon>
        <taxon>Trichostrongylidae</taxon>
        <taxon>Haemonchus</taxon>
    </lineage>
</organism>
<dbReference type="Gene3D" id="1.20.1510.10">
    <property type="entry name" value="Cation efflux protein transmembrane domain"/>
    <property type="match status" value="1"/>
</dbReference>
<dbReference type="GO" id="GO:0016020">
    <property type="term" value="C:membrane"/>
    <property type="evidence" value="ECO:0007669"/>
    <property type="project" value="UniProtKB-SubCell"/>
</dbReference>
<dbReference type="Pfam" id="PF16916">
    <property type="entry name" value="ZT_dimer"/>
    <property type="match status" value="1"/>
</dbReference>
<evidence type="ECO:0000256" key="2">
    <source>
        <dbReference type="ARBA" id="ARBA00022448"/>
    </source>
</evidence>
<feature type="domain" description="Cation efflux protein cytoplasmic" evidence="6">
    <location>
        <begin position="68"/>
        <end position="138"/>
    </location>
</feature>